<dbReference type="HOGENOM" id="CLU_010686_8_3_7"/>
<evidence type="ECO:0000313" key="4">
    <source>
        <dbReference type="Proteomes" id="UP000011724"/>
    </source>
</evidence>
<dbReference type="Proteomes" id="UP000011724">
    <property type="component" value="Chromosome"/>
</dbReference>
<dbReference type="OrthoDB" id="114045at2"/>
<gene>
    <name evidence="3" type="ordered locus">BN4_11283</name>
</gene>
<dbReference type="AlphaFoldDB" id="M1WLV5"/>
<dbReference type="STRING" id="1322246.BN4_11283"/>
<reference evidence="4" key="2">
    <citation type="journal article" date="2013" name="Stand. Genomic Sci.">
        <title>Complete genome sequence of Desulfocapsa sulfexigens, a marine deltaproteobacterium specialized in disproportionating inorganic sulfur compounds.</title>
        <authorList>
            <person name="Finster K.W."/>
            <person name="Kjeldsen K.U."/>
            <person name="Kube M."/>
            <person name="Reinhardt R."/>
            <person name="Mussmann M."/>
            <person name="Amann R."/>
            <person name="Schreiber L."/>
        </authorList>
    </citation>
    <scope>NUCLEOTIDE SEQUENCE [LARGE SCALE GENOMIC DNA]</scope>
    <source>
        <strain evidence="4">DSM 10523 / SB164P1</strain>
    </source>
</reference>
<dbReference type="PROSITE" id="PS51736">
    <property type="entry name" value="RECOMBINASES_3"/>
    <property type="match status" value="1"/>
</dbReference>
<comment type="similarity">
    <text evidence="1">Belongs to the site-specific recombinase resolvase family.</text>
</comment>
<dbReference type="eggNOG" id="COG1961">
    <property type="taxonomic scope" value="Bacteria"/>
</dbReference>
<dbReference type="SMART" id="SM00857">
    <property type="entry name" value="Resolvase"/>
    <property type="match status" value="1"/>
</dbReference>
<feature type="domain" description="Resolvase/invertase-type recombinase catalytic" evidence="2">
    <location>
        <begin position="16"/>
        <end position="150"/>
    </location>
</feature>
<sequence>MDNTQDPSDFHSYIDKPGRKISYSRLAPTNKTKRIGGLITEILFVDKAGCKTAELRPELEACLDFLEANDVLFVESMAHLGRNTRELVDLVQQITDKEAGVFFVDEDLGLDPSRPDFETNFRWMQSMYDFERTLAQERRNEGLLEAKKKGVRLGRPTKINDEQRKEIRNRFTHGEKAFALAKEYGVSESLVYQIGKLK</sequence>
<dbReference type="Pfam" id="PF00239">
    <property type="entry name" value="Resolvase"/>
    <property type="match status" value="1"/>
</dbReference>
<accession>M1WLV5</accession>
<evidence type="ECO:0000313" key="3">
    <source>
        <dbReference type="EMBL" id="CCH48520.1"/>
    </source>
</evidence>
<dbReference type="SUPFAM" id="SSF53041">
    <property type="entry name" value="Resolvase-like"/>
    <property type="match status" value="1"/>
</dbReference>
<dbReference type="EMBL" id="FO203427">
    <property type="protein sequence ID" value="CCH48520.1"/>
    <property type="molecule type" value="Genomic_DNA"/>
</dbReference>
<organism evidence="3 4">
    <name type="scientific">Pseudodesulfovibrio piezophilus (strain DSM 21447 / JCM 15486 / C1TLV30)</name>
    <name type="common">Desulfovibrio piezophilus</name>
    <dbReference type="NCBI Taxonomy" id="1322246"/>
    <lineage>
        <taxon>Bacteria</taxon>
        <taxon>Pseudomonadati</taxon>
        <taxon>Thermodesulfobacteriota</taxon>
        <taxon>Desulfovibrionia</taxon>
        <taxon>Desulfovibrionales</taxon>
        <taxon>Desulfovibrionaceae</taxon>
    </lineage>
</organism>
<protein>
    <submittedName>
        <fullName evidence="3">Putative Transposon Tn21 resolvase</fullName>
    </submittedName>
</protein>
<dbReference type="BioCyc" id="DPIE1322246:BN4_RS06425-MONOMER"/>
<dbReference type="InterPro" id="IPR006119">
    <property type="entry name" value="Resolv_N"/>
</dbReference>
<name>M1WLV5_PSEP2</name>
<dbReference type="InterPro" id="IPR036162">
    <property type="entry name" value="Resolvase-like_N_sf"/>
</dbReference>
<dbReference type="PANTHER" id="PTHR30461">
    <property type="entry name" value="DNA-INVERTASE FROM LAMBDOID PROPHAGE"/>
    <property type="match status" value="1"/>
</dbReference>
<dbReference type="KEGG" id="dpi:BN4_11283"/>
<evidence type="ECO:0000259" key="2">
    <source>
        <dbReference type="PROSITE" id="PS51736"/>
    </source>
</evidence>
<dbReference type="Gene3D" id="1.10.10.60">
    <property type="entry name" value="Homeodomain-like"/>
    <property type="match status" value="1"/>
</dbReference>
<dbReference type="RefSeq" id="WP_015414566.1">
    <property type="nucleotide sequence ID" value="NC_020409.1"/>
</dbReference>
<reference evidence="3 4" key="1">
    <citation type="journal article" date="2013" name="PLoS ONE">
        <title>The first genomic and proteomic characterization of a deep-sea sulfate reducer: insights into the piezophilic lifestyle of Desulfovibrio piezophilus.</title>
        <authorList>
            <person name="Pradel N."/>
            <person name="Ji B."/>
            <person name="Gimenez G."/>
            <person name="Talla E."/>
            <person name="Lenoble P."/>
            <person name="Garel M."/>
            <person name="Tamburini C."/>
            <person name="Fourquet P."/>
            <person name="Lebrun R."/>
            <person name="Bertin P."/>
            <person name="Denis Y."/>
            <person name="Pophillat M."/>
            <person name="Barbe V."/>
            <person name="Ollivier B."/>
            <person name="Dolla A."/>
        </authorList>
    </citation>
    <scope>NUCLEOTIDE SEQUENCE [LARGE SCALE GENOMIC DNA]</scope>
    <source>
        <strain evidence="4">DSM 10523 / SB164P1</strain>
    </source>
</reference>
<keyword evidence="4" id="KW-1185">Reference proteome</keyword>
<dbReference type="GO" id="GO:0000150">
    <property type="term" value="F:DNA strand exchange activity"/>
    <property type="evidence" value="ECO:0007669"/>
    <property type="project" value="InterPro"/>
</dbReference>
<dbReference type="Gene3D" id="3.40.50.1390">
    <property type="entry name" value="Resolvase, N-terminal catalytic domain"/>
    <property type="match status" value="1"/>
</dbReference>
<dbReference type="InterPro" id="IPR050639">
    <property type="entry name" value="SSR_resolvase"/>
</dbReference>
<evidence type="ECO:0000256" key="1">
    <source>
        <dbReference type="ARBA" id="ARBA00009913"/>
    </source>
</evidence>
<dbReference type="PANTHER" id="PTHR30461:SF26">
    <property type="entry name" value="RESOLVASE HOMOLOG YNEB"/>
    <property type="match status" value="1"/>
</dbReference>
<dbReference type="GO" id="GO:0003677">
    <property type="term" value="F:DNA binding"/>
    <property type="evidence" value="ECO:0007669"/>
    <property type="project" value="InterPro"/>
</dbReference>
<dbReference type="PATRIC" id="fig|879567.3.peg.1331"/>
<proteinExistence type="inferred from homology"/>